<dbReference type="RefSeq" id="WP_185059770.1">
    <property type="nucleotide sequence ID" value="NZ_BAABJP010000037.1"/>
</dbReference>
<name>A0ABP9QT12_9PSEU</name>
<evidence type="ECO:0000313" key="2">
    <source>
        <dbReference type="EMBL" id="GAA5166988.1"/>
    </source>
</evidence>
<gene>
    <name evidence="2" type="ORF">GCM10023321_58920</name>
</gene>
<reference evidence="3" key="1">
    <citation type="journal article" date="2019" name="Int. J. Syst. Evol. Microbiol.">
        <title>The Global Catalogue of Microorganisms (GCM) 10K type strain sequencing project: providing services to taxonomists for standard genome sequencing and annotation.</title>
        <authorList>
            <consortium name="The Broad Institute Genomics Platform"/>
            <consortium name="The Broad Institute Genome Sequencing Center for Infectious Disease"/>
            <person name="Wu L."/>
            <person name="Ma J."/>
        </authorList>
    </citation>
    <scope>NUCLEOTIDE SEQUENCE [LARGE SCALE GENOMIC DNA]</scope>
    <source>
        <strain evidence="3">JCM 18303</strain>
    </source>
</reference>
<accession>A0ABP9QT12</accession>
<protein>
    <submittedName>
        <fullName evidence="2">Uncharacterized protein</fullName>
    </submittedName>
</protein>
<dbReference type="Proteomes" id="UP001428817">
    <property type="component" value="Unassembled WGS sequence"/>
</dbReference>
<dbReference type="EMBL" id="BAABJP010000037">
    <property type="protein sequence ID" value="GAA5166988.1"/>
    <property type="molecule type" value="Genomic_DNA"/>
</dbReference>
<evidence type="ECO:0000313" key="3">
    <source>
        <dbReference type="Proteomes" id="UP001428817"/>
    </source>
</evidence>
<keyword evidence="3" id="KW-1185">Reference proteome</keyword>
<comment type="caution">
    <text evidence="2">The sequence shown here is derived from an EMBL/GenBank/DDBJ whole genome shotgun (WGS) entry which is preliminary data.</text>
</comment>
<evidence type="ECO:0000256" key="1">
    <source>
        <dbReference type="SAM" id="MobiDB-lite"/>
    </source>
</evidence>
<feature type="region of interest" description="Disordered" evidence="1">
    <location>
        <begin position="1"/>
        <end position="24"/>
    </location>
</feature>
<organism evidence="2 3">
    <name type="scientific">Pseudonocardia eucalypti</name>
    <dbReference type="NCBI Taxonomy" id="648755"/>
    <lineage>
        <taxon>Bacteria</taxon>
        <taxon>Bacillati</taxon>
        <taxon>Actinomycetota</taxon>
        <taxon>Actinomycetes</taxon>
        <taxon>Pseudonocardiales</taxon>
        <taxon>Pseudonocardiaceae</taxon>
        <taxon>Pseudonocardia</taxon>
    </lineage>
</organism>
<proteinExistence type="predicted"/>
<sequence>MAENLTKRGSPVTPVTERTARAGEDDRVHLVDAAPVDVVDPARLRTRCGMGVLEVFNSPQEVTCIRCASRP</sequence>